<name>X1C382_9ZZZZ</name>
<gene>
    <name evidence="1" type="ORF">S01H4_43888</name>
</gene>
<evidence type="ECO:0000313" key="1">
    <source>
        <dbReference type="EMBL" id="GAH02496.1"/>
    </source>
</evidence>
<feature type="non-terminal residue" evidence="1">
    <location>
        <position position="95"/>
    </location>
</feature>
<protein>
    <submittedName>
        <fullName evidence="1">Uncharacterized protein</fullName>
    </submittedName>
</protein>
<proteinExistence type="predicted"/>
<dbReference type="EMBL" id="BART01024260">
    <property type="protein sequence ID" value="GAH02496.1"/>
    <property type="molecule type" value="Genomic_DNA"/>
</dbReference>
<sequence length="95" mass="11272">MEKKEFDLEKAIKENNWEPLLANIPKFSYEYKKLKMISDHINSYLEATESHLLTSVAMEELPMIDIINVLMEALENNLIHYHFISEKQYEKVKAI</sequence>
<accession>X1C382</accession>
<organism evidence="1">
    <name type="scientific">marine sediment metagenome</name>
    <dbReference type="NCBI Taxonomy" id="412755"/>
    <lineage>
        <taxon>unclassified sequences</taxon>
        <taxon>metagenomes</taxon>
        <taxon>ecological metagenomes</taxon>
    </lineage>
</organism>
<dbReference type="AlphaFoldDB" id="X1C382"/>
<reference evidence="1" key="1">
    <citation type="journal article" date="2014" name="Front. Microbiol.">
        <title>High frequency of phylogenetically diverse reductive dehalogenase-homologous genes in deep subseafloor sedimentary metagenomes.</title>
        <authorList>
            <person name="Kawai M."/>
            <person name="Futagami T."/>
            <person name="Toyoda A."/>
            <person name="Takaki Y."/>
            <person name="Nishi S."/>
            <person name="Hori S."/>
            <person name="Arai W."/>
            <person name="Tsubouchi T."/>
            <person name="Morono Y."/>
            <person name="Uchiyama I."/>
            <person name="Ito T."/>
            <person name="Fujiyama A."/>
            <person name="Inagaki F."/>
            <person name="Takami H."/>
        </authorList>
    </citation>
    <scope>NUCLEOTIDE SEQUENCE</scope>
    <source>
        <strain evidence="1">Expedition CK06-06</strain>
    </source>
</reference>
<comment type="caution">
    <text evidence="1">The sequence shown here is derived from an EMBL/GenBank/DDBJ whole genome shotgun (WGS) entry which is preliminary data.</text>
</comment>